<proteinExistence type="predicted"/>
<feature type="compositionally biased region" description="Acidic residues" evidence="1">
    <location>
        <begin position="395"/>
        <end position="406"/>
    </location>
</feature>
<gene>
    <name evidence="2" type="ORF">NP493_155g01018</name>
</gene>
<feature type="compositionally biased region" description="Acidic residues" evidence="1">
    <location>
        <begin position="303"/>
        <end position="316"/>
    </location>
</feature>
<sequence length="475" mass="54032">MFNNRRKGELAELDHDFANQLQQAQEHLSDDDIRHLLDTHVRRRQEVIEQINAELNSTGSNLSGTQPDRDTDLKSLSIRYYPGDGNHATDRALPRKIRQIHQRDFRSATTYQQSCYTSSEAIATDGIASSSVATSTGSLPGQQRVMLDAGCEAQTSGKKDAATGPEPGTRDVTTAACQHEACDEKTLLTNNTSQASHTTVRTHINQIQNADAATEVGTNCVDAAVGDNVENNDTLLRSVAEMIDSFSQTTWARRDKLSPDDFNRLLSEHLRDIQNMRRIREVESRKLKEELKRRMMKINATQEEQDLSENSEDDTQSDTNFNARLRVERPRIDRLPATKEELESLLAIHVERQRQLLAMKATKRQIQDNKLRLILQQQNNDKTRDIGEMLASESDEFDYSEADDDSPPTHHTDDAATVDGNAAYEKTAPVTEIADDLIRAHRDRRVNLQRWRDEDKKVKNERLQEKLTERLKQKH</sequence>
<keyword evidence="3" id="KW-1185">Reference proteome</keyword>
<reference evidence="2" key="1">
    <citation type="journal article" date="2023" name="Mol. Biol. Evol.">
        <title>Third-Generation Sequencing Reveals the Adaptive Role of the Epigenome in Three Deep-Sea Polychaetes.</title>
        <authorList>
            <person name="Perez M."/>
            <person name="Aroh O."/>
            <person name="Sun Y."/>
            <person name="Lan Y."/>
            <person name="Juniper S.K."/>
            <person name="Young C.R."/>
            <person name="Angers B."/>
            <person name="Qian P.Y."/>
        </authorList>
    </citation>
    <scope>NUCLEOTIDE SEQUENCE</scope>
    <source>
        <strain evidence="2">R07B-5</strain>
    </source>
</reference>
<feature type="region of interest" description="Disordered" evidence="1">
    <location>
        <begin position="299"/>
        <end position="325"/>
    </location>
</feature>
<accession>A0AAD9P477</accession>
<dbReference type="AlphaFoldDB" id="A0AAD9P477"/>
<dbReference type="Proteomes" id="UP001209878">
    <property type="component" value="Unassembled WGS sequence"/>
</dbReference>
<organism evidence="2 3">
    <name type="scientific">Ridgeia piscesae</name>
    <name type="common">Tubeworm</name>
    <dbReference type="NCBI Taxonomy" id="27915"/>
    <lineage>
        <taxon>Eukaryota</taxon>
        <taxon>Metazoa</taxon>
        <taxon>Spiralia</taxon>
        <taxon>Lophotrochozoa</taxon>
        <taxon>Annelida</taxon>
        <taxon>Polychaeta</taxon>
        <taxon>Sedentaria</taxon>
        <taxon>Canalipalpata</taxon>
        <taxon>Sabellida</taxon>
        <taxon>Siboglinidae</taxon>
        <taxon>Ridgeia</taxon>
    </lineage>
</organism>
<feature type="region of interest" description="Disordered" evidence="1">
    <location>
        <begin position="395"/>
        <end position="427"/>
    </location>
</feature>
<name>A0AAD9P477_RIDPI</name>
<evidence type="ECO:0000313" key="2">
    <source>
        <dbReference type="EMBL" id="KAK2187749.1"/>
    </source>
</evidence>
<dbReference type="EMBL" id="JAODUO010000155">
    <property type="protein sequence ID" value="KAK2187749.1"/>
    <property type="molecule type" value="Genomic_DNA"/>
</dbReference>
<evidence type="ECO:0000313" key="3">
    <source>
        <dbReference type="Proteomes" id="UP001209878"/>
    </source>
</evidence>
<protein>
    <submittedName>
        <fullName evidence="2">Uncharacterized protein</fullName>
    </submittedName>
</protein>
<evidence type="ECO:0000256" key="1">
    <source>
        <dbReference type="SAM" id="MobiDB-lite"/>
    </source>
</evidence>
<comment type="caution">
    <text evidence="2">The sequence shown here is derived from an EMBL/GenBank/DDBJ whole genome shotgun (WGS) entry which is preliminary data.</text>
</comment>